<keyword evidence="5 6" id="KW-0472">Membrane</keyword>
<dbReference type="GO" id="GO:0016787">
    <property type="term" value="F:hydrolase activity"/>
    <property type="evidence" value="ECO:0007669"/>
    <property type="project" value="UniProtKB-KW"/>
</dbReference>
<sequence length="775" mass="88781">MYILKFVLRSWWRNKLFVTISLVSLVIGIACTNLLTTFVLYEYNIEYNNPNRDRILRLTQTLPFAQQEMQGTFVYHESVPEIISQFPEIEASLRTQAITHTKIRVGDQEYSELNLLSADSTLPKFIPIETLAGKIEEVLTHPGTIAISQALAERYFGTTDCLGKLLDIPQSGESTYRIAAVFRLPPQSMLQADLLTHLKSPEGTTCSILLKEGTDLNAFRQRFETTELPTLLGKGYYRTQTLQESYFTTTTQDSNQCIEHRQKALLSVGLLSALLILFIGCFNYINLSFSRLLKQIRTLHIESLLGASHRQIRWQLFVDTFLMVITAFLLSILLMSDLLAVFNATISAHLSFSYLFSVQVFPVILLFVIILSVVPAEYMSRKIQTLSESRYRSFFTGRKKQRIVAALVTLQFMISIGLLSAFMIIRSQMDLIEQEGSRYKGIVEFGIGDSRQSPLSTWIEDIKSIPGVKSVVSSKSGLYTMSMAVPRQNGEKNDLLMLELYENCPDFLDIYDFDLLDAKQTFHLLLRTSVPVIINESFIRYLVPEGEDPVGQPISKYVPEKSEKGTIIGVIKDFKKYSLTNNVFPLRMILHEMPQDSYTTLTLQFDEQDRTAVINHLRGLWEKKYPGTPFNYEDPYQVLISNNQEVTDFSRILLMYASISLFLTLFGLFGITHYAIQQRIREIGIRKIHGASFGQILWLVNRPFLYYIGIAFILIVPLVCYLMNYWLQQFAYHVHIGILHFLLPLFFTVCITLLTVCLNSYRAARNNPVDSIKYE</sequence>
<feature type="transmembrane region" description="Helical" evidence="6">
    <location>
        <begin position="738"/>
        <end position="758"/>
    </location>
</feature>
<dbReference type="Proteomes" id="UP000061809">
    <property type="component" value="Chromosome"/>
</dbReference>
<feature type="domain" description="ABC3 transporter permease C-terminal" evidence="7">
    <location>
        <begin position="656"/>
        <end position="768"/>
    </location>
</feature>
<reference evidence="9 10" key="1">
    <citation type="journal article" date="2015" name="Science">
        <title>Genetic determinants of in vivo fitness and diet responsiveness in multiple human gut Bacteroides.</title>
        <authorList>
            <person name="Wu M."/>
            <person name="McNulty N.P."/>
            <person name="Rodionov D.A."/>
            <person name="Khoroshkin M.S."/>
            <person name="Griffin N.W."/>
            <person name="Cheng J."/>
            <person name="Latreille P."/>
            <person name="Kerstetter R.A."/>
            <person name="Terrapon N."/>
            <person name="Henrissat B."/>
            <person name="Osterman A.L."/>
            <person name="Gordon J.I."/>
        </authorList>
    </citation>
    <scope>NUCLEOTIDE SEQUENCE [LARGE SCALE GENOMIC DNA]</scope>
    <source>
        <strain evidence="9 10">WH2</strain>
    </source>
</reference>
<keyword evidence="9" id="KW-0378">Hydrolase</keyword>
<dbReference type="InterPro" id="IPR003838">
    <property type="entry name" value="ABC3_permease_C"/>
</dbReference>
<evidence type="ECO:0000259" key="7">
    <source>
        <dbReference type="Pfam" id="PF02687"/>
    </source>
</evidence>
<dbReference type="InterPro" id="IPR025857">
    <property type="entry name" value="MacB_PCD"/>
</dbReference>
<keyword evidence="4 6" id="KW-1133">Transmembrane helix</keyword>
<dbReference type="KEGG" id="bcel:BcellWH2_05396"/>
<dbReference type="EC" id="3.6.3.-" evidence="9"/>
<keyword evidence="9" id="KW-0067">ATP-binding</keyword>
<comment type="subcellular location">
    <subcellularLocation>
        <location evidence="1">Cell membrane</location>
        <topology evidence="1">Multi-pass membrane protein</topology>
    </subcellularLocation>
</comment>
<dbReference type="EMBL" id="CP012801">
    <property type="protein sequence ID" value="ALJ62596.1"/>
    <property type="molecule type" value="Genomic_DNA"/>
</dbReference>
<evidence type="ECO:0000256" key="4">
    <source>
        <dbReference type="ARBA" id="ARBA00022989"/>
    </source>
</evidence>
<feature type="transmembrane region" description="Helical" evidence="6">
    <location>
        <begin position="403"/>
        <end position="425"/>
    </location>
</feature>
<proteinExistence type="predicted"/>
<dbReference type="Pfam" id="PF12704">
    <property type="entry name" value="MacB_PCD"/>
    <property type="match status" value="1"/>
</dbReference>
<feature type="transmembrane region" description="Helical" evidence="6">
    <location>
        <begin position="354"/>
        <end position="374"/>
    </location>
</feature>
<keyword evidence="3 6" id="KW-0812">Transmembrane</keyword>
<name>A0A0P0GVL1_9BACE</name>
<evidence type="ECO:0000256" key="3">
    <source>
        <dbReference type="ARBA" id="ARBA00022692"/>
    </source>
</evidence>
<dbReference type="InterPro" id="IPR050250">
    <property type="entry name" value="Macrolide_Exporter_MacB"/>
</dbReference>
<feature type="domain" description="MacB-like periplasmic core" evidence="8">
    <location>
        <begin position="20"/>
        <end position="224"/>
    </location>
</feature>
<dbReference type="AlphaFoldDB" id="A0A0P0GVL1"/>
<feature type="transmembrane region" description="Helical" evidence="6">
    <location>
        <begin position="653"/>
        <end position="676"/>
    </location>
</feature>
<feature type="domain" description="ABC3 transporter permease C-terminal" evidence="7">
    <location>
        <begin position="272"/>
        <end position="382"/>
    </location>
</feature>
<evidence type="ECO:0000259" key="8">
    <source>
        <dbReference type="Pfam" id="PF12704"/>
    </source>
</evidence>
<feature type="transmembrane region" description="Helical" evidence="6">
    <location>
        <begin position="316"/>
        <end position="342"/>
    </location>
</feature>
<organism evidence="9 10">
    <name type="scientific">Bacteroides cellulosilyticus</name>
    <dbReference type="NCBI Taxonomy" id="246787"/>
    <lineage>
        <taxon>Bacteria</taxon>
        <taxon>Pseudomonadati</taxon>
        <taxon>Bacteroidota</taxon>
        <taxon>Bacteroidia</taxon>
        <taxon>Bacteroidales</taxon>
        <taxon>Bacteroidaceae</taxon>
        <taxon>Bacteroides</taxon>
    </lineage>
</organism>
<dbReference type="GO" id="GO:0022857">
    <property type="term" value="F:transmembrane transporter activity"/>
    <property type="evidence" value="ECO:0007669"/>
    <property type="project" value="TreeGrafter"/>
</dbReference>
<keyword evidence="2" id="KW-1003">Cell membrane</keyword>
<protein>
    <submittedName>
        <fullName evidence="9">Macrolide export ATP-binding/permease protein MacB</fullName>
        <ecNumber evidence="9">3.6.3.-</ecNumber>
    </submittedName>
</protein>
<feature type="transmembrane region" description="Helical" evidence="6">
    <location>
        <begin position="264"/>
        <end position="285"/>
    </location>
</feature>
<evidence type="ECO:0000313" key="10">
    <source>
        <dbReference type="Proteomes" id="UP000061809"/>
    </source>
</evidence>
<gene>
    <name evidence="9" type="primary">macB_14</name>
    <name evidence="9" type="ORF">BcellWH2_05396</name>
</gene>
<dbReference type="GO" id="GO:0005524">
    <property type="term" value="F:ATP binding"/>
    <property type="evidence" value="ECO:0007669"/>
    <property type="project" value="UniProtKB-KW"/>
</dbReference>
<keyword evidence="9" id="KW-0547">Nucleotide-binding</keyword>
<feature type="transmembrane region" description="Helical" evidence="6">
    <location>
        <begin position="704"/>
        <end position="726"/>
    </location>
</feature>
<evidence type="ECO:0000256" key="5">
    <source>
        <dbReference type="ARBA" id="ARBA00023136"/>
    </source>
</evidence>
<accession>A0A0P0GVL1</accession>
<dbReference type="Pfam" id="PF02687">
    <property type="entry name" value="FtsX"/>
    <property type="match status" value="2"/>
</dbReference>
<dbReference type="PATRIC" id="fig|246787.4.peg.5569"/>
<evidence type="ECO:0000256" key="2">
    <source>
        <dbReference type="ARBA" id="ARBA00022475"/>
    </source>
</evidence>
<evidence type="ECO:0000313" key="9">
    <source>
        <dbReference type="EMBL" id="ALJ62596.1"/>
    </source>
</evidence>
<dbReference type="GO" id="GO:0005886">
    <property type="term" value="C:plasma membrane"/>
    <property type="evidence" value="ECO:0007669"/>
    <property type="project" value="UniProtKB-SubCell"/>
</dbReference>
<dbReference type="PROSITE" id="PS51257">
    <property type="entry name" value="PROKAR_LIPOPROTEIN"/>
    <property type="match status" value="1"/>
</dbReference>
<dbReference type="PANTHER" id="PTHR30572:SF18">
    <property type="entry name" value="ABC-TYPE MACROLIDE FAMILY EXPORT SYSTEM PERMEASE COMPONENT 2"/>
    <property type="match status" value="1"/>
</dbReference>
<feature type="transmembrane region" description="Helical" evidence="6">
    <location>
        <begin position="16"/>
        <end position="41"/>
    </location>
</feature>
<evidence type="ECO:0000256" key="6">
    <source>
        <dbReference type="SAM" id="Phobius"/>
    </source>
</evidence>
<dbReference type="RefSeq" id="WP_029428115.1">
    <property type="nucleotide sequence ID" value="NZ_CP012801.1"/>
</dbReference>
<evidence type="ECO:0000256" key="1">
    <source>
        <dbReference type="ARBA" id="ARBA00004651"/>
    </source>
</evidence>
<dbReference type="PANTHER" id="PTHR30572">
    <property type="entry name" value="MEMBRANE COMPONENT OF TRANSPORTER-RELATED"/>
    <property type="match status" value="1"/>
</dbReference>